<keyword evidence="1" id="KW-1133">Transmembrane helix</keyword>
<name>A0A2U9ID60_9CREN</name>
<evidence type="ECO:0000313" key="3">
    <source>
        <dbReference type="Proteomes" id="UP000248044"/>
    </source>
</evidence>
<keyword evidence="1" id="KW-0812">Transmembrane</keyword>
<keyword evidence="3" id="KW-1185">Reference proteome</keyword>
<dbReference type="GeneID" id="36831357"/>
<sequence length="80" mass="9040">MNYKNYPISLVLSYTIVTFILSVVGVKDFRIYVLLFAVASILNEIAFYPFPRPSNYVISGITLIWIIASVYYILGILGVV</sequence>
<dbReference type="RefSeq" id="WP_110269845.1">
    <property type="nucleotide sequence ID" value="NZ_CP029289.2"/>
</dbReference>
<gene>
    <name evidence="2" type="ORF">DFR85_04335</name>
</gene>
<evidence type="ECO:0008006" key="4">
    <source>
        <dbReference type="Google" id="ProtNLM"/>
    </source>
</evidence>
<dbReference type="EMBL" id="CP029289">
    <property type="protein sequence ID" value="AWR93961.1"/>
    <property type="molecule type" value="Genomic_DNA"/>
</dbReference>
<evidence type="ECO:0000256" key="1">
    <source>
        <dbReference type="SAM" id="Phobius"/>
    </source>
</evidence>
<accession>A0A2U9ID60</accession>
<dbReference type="AlphaFoldDB" id="A0A2U9ID60"/>
<proteinExistence type="predicted"/>
<reference evidence="2 3" key="1">
    <citation type="submission" date="2018-05" db="EMBL/GenBank/DDBJ databases">
        <title>Complete Genome Sequences of Extremely Thermoacidophilic, Metal-Mobilizing Type-Strain Members of the Archaeal Family Sulfolobaceae: Acidianus brierleyi DSM-1651T, Acidianus sulfidivorans DSM-18786T, Metallosphaera hakonensis DSM-7519T, and Metallosphaera prunae DSM-10039T.</title>
        <authorList>
            <person name="Counts J.A."/>
            <person name="Kelly R.M."/>
        </authorList>
    </citation>
    <scope>NUCLEOTIDE SEQUENCE [LARGE SCALE GENOMIC DNA]</scope>
    <source>
        <strain evidence="2 3">DSM 1651</strain>
    </source>
</reference>
<dbReference type="Proteomes" id="UP000248044">
    <property type="component" value="Chromosome"/>
</dbReference>
<feature type="transmembrane region" description="Helical" evidence="1">
    <location>
        <begin position="31"/>
        <end position="50"/>
    </location>
</feature>
<feature type="transmembrane region" description="Helical" evidence="1">
    <location>
        <begin position="56"/>
        <end position="79"/>
    </location>
</feature>
<evidence type="ECO:0000313" key="2">
    <source>
        <dbReference type="EMBL" id="AWR93961.1"/>
    </source>
</evidence>
<feature type="transmembrane region" description="Helical" evidence="1">
    <location>
        <begin position="6"/>
        <end position="24"/>
    </location>
</feature>
<organism evidence="2 3">
    <name type="scientific">Acidianus brierleyi</name>
    <dbReference type="NCBI Taxonomy" id="41673"/>
    <lineage>
        <taxon>Archaea</taxon>
        <taxon>Thermoproteota</taxon>
        <taxon>Thermoprotei</taxon>
        <taxon>Sulfolobales</taxon>
        <taxon>Sulfolobaceae</taxon>
        <taxon>Acidianus</taxon>
    </lineage>
</organism>
<keyword evidence="1" id="KW-0472">Membrane</keyword>
<dbReference type="KEGG" id="abri:DFR85_04335"/>
<dbReference type="OrthoDB" id="382525at2157"/>
<protein>
    <recommendedName>
        <fullName evidence="4">Phosphatidate cytidylyltransferase</fullName>
    </recommendedName>
</protein>